<dbReference type="Pfam" id="PF00621">
    <property type="entry name" value="RhoGEF"/>
    <property type="match status" value="1"/>
</dbReference>
<protein>
    <submittedName>
        <fullName evidence="4">RGF1</fullName>
    </submittedName>
</protein>
<dbReference type="Gene3D" id="1.20.900.10">
    <property type="entry name" value="Dbl homology (DH) domain"/>
    <property type="match status" value="1"/>
</dbReference>
<organism evidence="4 5">
    <name type="scientific">Enterospora canceri</name>
    <dbReference type="NCBI Taxonomy" id="1081671"/>
    <lineage>
        <taxon>Eukaryota</taxon>
        <taxon>Fungi</taxon>
        <taxon>Fungi incertae sedis</taxon>
        <taxon>Microsporidia</taxon>
        <taxon>Enterocytozoonidae</taxon>
        <taxon>Enterospora</taxon>
    </lineage>
</organism>
<dbReference type="InterPro" id="IPR052233">
    <property type="entry name" value="Rho-type_GEFs"/>
</dbReference>
<proteinExistence type="predicted"/>
<feature type="domain" description="DH" evidence="2">
    <location>
        <begin position="19"/>
        <end position="244"/>
    </location>
</feature>
<dbReference type="AlphaFoldDB" id="A0A1Y1S828"/>
<evidence type="ECO:0000313" key="4">
    <source>
        <dbReference type="EMBL" id="ORD94596.1"/>
    </source>
</evidence>
<keyword evidence="1" id="KW-0344">Guanine-nucleotide releasing factor</keyword>
<dbReference type="OrthoDB" id="2272012at2759"/>
<dbReference type="GO" id="GO:0005085">
    <property type="term" value="F:guanyl-nucleotide exchange factor activity"/>
    <property type="evidence" value="ECO:0007669"/>
    <property type="project" value="UniProtKB-KW"/>
</dbReference>
<dbReference type="SMART" id="SM00036">
    <property type="entry name" value="CNH"/>
    <property type="match status" value="1"/>
</dbReference>
<dbReference type="Proteomes" id="UP000192639">
    <property type="component" value="Unassembled WGS sequence"/>
</dbReference>
<dbReference type="Pfam" id="PF00780">
    <property type="entry name" value="CNH"/>
    <property type="match status" value="1"/>
</dbReference>
<dbReference type="PANTHER" id="PTHR46572">
    <property type="entry name" value="RHO1 GDP-GTP EXCHANGE PROTEIN 1-RELATED"/>
    <property type="match status" value="1"/>
</dbReference>
<dbReference type="EMBL" id="LWDP01000015">
    <property type="protein sequence ID" value="ORD94596.1"/>
    <property type="molecule type" value="Genomic_DNA"/>
</dbReference>
<dbReference type="PROSITE" id="PS50219">
    <property type="entry name" value="CNH"/>
    <property type="match status" value="1"/>
</dbReference>
<evidence type="ECO:0000313" key="5">
    <source>
        <dbReference type="Proteomes" id="UP000192639"/>
    </source>
</evidence>
<gene>
    <name evidence="4" type="primary">RGF1</name>
    <name evidence="4" type="ORF">ECANGB1_462</name>
</gene>
<evidence type="ECO:0000256" key="1">
    <source>
        <dbReference type="ARBA" id="ARBA00022658"/>
    </source>
</evidence>
<keyword evidence="5" id="KW-1185">Reference proteome</keyword>
<evidence type="ECO:0000259" key="2">
    <source>
        <dbReference type="PROSITE" id="PS50010"/>
    </source>
</evidence>
<dbReference type="InterPro" id="IPR035899">
    <property type="entry name" value="DBL_dom_sf"/>
</dbReference>
<dbReference type="SUPFAM" id="SSF48065">
    <property type="entry name" value="DBL homology domain (DH-domain)"/>
    <property type="match status" value="1"/>
</dbReference>
<dbReference type="VEuPathDB" id="MicrosporidiaDB:ECANGB1_462"/>
<dbReference type="PANTHER" id="PTHR46572:SF1">
    <property type="entry name" value="RHO1 GUANINE NUCLEOTIDE EXCHANGE FACTOR TUS1"/>
    <property type="match status" value="1"/>
</dbReference>
<dbReference type="InterPro" id="IPR001180">
    <property type="entry name" value="CNH_dom"/>
</dbReference>
<dbReference type="PROSITE" id="PS50010">
    <property type="entry name" value="DH_2"/>
    <property type="match status" value="1"/>
</dbReference>
<comment type="caution">
    <text evidence="4">The sequence shown here is derived from an EMBL/GenBank/DDBJ whole genome shotgun (WGS) entry which is preliminary data.</text>
</comment>
<dbReference type="InterPro" id="IPR000219">
    <property type="entry name" value="DH_dom"/>
</dbReference>
<evidence type="ECO:0000259" key="3">
    <source>
        <dbReference type="PROSITE" id="PS50219"/>
    </source>
</evidence>
<reference evidence="4 5" key="1">
    <citation type="journal article" date="2017" name="Environ. Microbiol.">
        <title>Decay of the glycolytic pathway and adaptation to intranuclear parasitism within Enterocytozoonidae microsporidia.</title>
        <authorList>
            <person name="Wiredu Boakye D."/>
            <person name="Jaroenlak P."/>
            <person name="Prachumwat A."/>
            <person name="Williams T.A."/>
            <person name="Bateman K.S."/>
            <person name="Itsathitphaisarn O."/>
            <person name="Sritunyalucksana K."/>
            <person name="Paszkiewicz K.H."/>
            <person name="Moore K.A."/>
            <person name="Stentiford G.D."/>
            <person name="Williams B.A."/>
        </authorList>
    </citation>
    <scope>NUCLEOTIDE SEQUENCE [LARGE SCALE GENOMIC DNA]</scope>
    <source>
        <strain evidence="4 5">GB1</strain>
    </source>
</reference>
<sequence>MDQNENEKAVAFNKKANTKKITSLKEFFTSELSYVNDLTLWETGFRKEILNMKCIPTKQRYLLNDIIFCNLSQIVNLHQENLELMQEINYQAMKASYEKRGKEISKRLMKKTEFIIPLDEDIDVTKLDYATIYMDNFPKAFAYYIDYTKTLPFAIYELERLRFNNAEFADGVVNWLRKNKVYNLGVNHFMFRPSVKAARYGILFDNLIKREVTDTIREIWIGLKGNISSAVDELDRTFKESSKYFNLYVLKKLVTYRIESHNIFALGLEQKGLNMILETQLIVKKSMVEPASYKQVYVFNKMLVICNTISNQFENIVIDTRPIFLSKCIIMRNRMPFFDQSDNIDNLYPIYVIQKELLDIKGLYFTDQYSRNAFFEKLKHAIKQAIPARQNDQFFFDEVNTVAADSKLTCILEFENNDTDENGDTFYNRHKETYDLDKTVVGQLEETVSESSSVATEDVHWETYSGLQFEYVKHEAKSKERKKSVLQKNSKSGSLLKTNLFEKFYNNKMAEKSEESSDQSGDEEQAEEEGGCCNMLKTNPLFAVDISIQKPLSGENRPFTVYATEEGVFVRVEGDEEATKIWNQGTRKVLYDERHQLLMFMVGPRLHVAHFHSTMRSIKPQELSLKIEDFFHGCTDDKTYVVLTVSGAYDFSLIYLLNIEEHEEHNQLVFQRKLYIGNKISSLCFIRNRLIIACKEFEVVDIDSLRTQSLIEDYDTYTASFTRAIRSLEAKATFKIDSETYLLCYSGVGFYIDLMGRYKHSSIYFNWEERANHFRLYRKYVVVLSDHFLQLFDLRNGRLLHCREFEDGQFVLNSRRLRVFNETGQFEIAENDDFVHVRKKRTKKAVDGVGPSIVANRNIFRQYSMLTTIPAEFRVVNHTVADHTVSDDRVLMKKSRRKKIRKPRIKPGDIHRKLSVDEGCWRLNRAVSNRRIQTEPVGSELPAIDRVVVTDETVAAPIYMKENVSTETINEIIKAYEEKYKNYSLLCLKLVG</sequence>
<name>A0A1Y1S828_9MICR</name>
<feature type="domain" description="CNH" evidence="3">
    <location>
        <begin position="545"/>
        <end position="818"/>
    </location>
</feature>
<accession>A0A1Y1S828</accession>